<evidence type="ECO:0000313" key="2">
    <source>
        <dbReference type="EMBL" id="RVT56635.1"/>
    </source>
</evidence>
<keyword evidence="2" id="KW-0808">Transferase</keyword>
<dbReference type="Pfam" id="PF13302">
    <property type="entry name" value="Acetyltransf_3"/>
    <property type="match status" value="1"/>
</dbReference>
<organism evidence="2 3">
    <name type="scientific">Niallia taxi</name>
    <dbReference type="NCBI Taxonomy" id="2499688"/>
    <lineage>
        <taxon>Bacteria</taxon>
        <taxon>Bacillati</taxon>
        <taxon>Bacillota</taxon>
        <taxon>Bacilli</taxon>
        <taxon>Bacillales</taxon>
        <taxon>Bacillaceae</taxon>
        <taxon>Niallia</taxon>
    </lineage>
</organism>
<gene>
    <name evidence="2" type="ORF">EM808_27020</name>
</gene>
<dbReference type="AlphaFoldDB" id="A0A3S2X500"/>
<evidence type="ECO:0000259" key="1">
    <source>
        <dbReference type="Pfam" id="PF13302"/>
    </source>
</evidence>
<dbReference type="SUPFAM" id="SSF55729">
    <property type="entry name" value="Acyl-CoA N-acyltransferases (Nat)"/>
    <property type="match status" value="1"/>
</dbReference>
<keyword evidence="3" id="KW-1185">Reference proteome</keyword>
<feature type="domain" description="N-acetyltransferase" evidence="1">
    <location>
        <begin position="9"/>
        <end position="145"/>
    </location>
</feature>
<dbReference type="PANTHER" id="PTHR43792:SF1">
    <property type="entry name" value="N-ACETYLTRANSFERASE DOMAIN-CONTAINING PROTEIN"/>
    <property type="match status" value="1"/>
</dbReference>
<dbReference type="InterPro" id="IPR000182">
    <property type="entry name" value="GNAT_dom"/>
</dbReference>
<dbReference type="InterPro" id="IPR051531">
    <property type="entry name" value="N-acetyltransferase"/>
</dbReference>
<name>A0A3S2X500_9BACI</name>
<dbReference type="EMBL" id="RZTZ01000024">
    <property type="protein sequence ID" value="RVT56635.1"/>
    <property type="molecule type" value="Genomic_DNA"/>
</dbReference>
<accession>A0A3S2X500</accession>
<evidence type="ECO:0000313" key="3">
    <source>
        <dbReference type="Proteomes" id="UP000288024"/>
    </source>
</evidence>
<reference evidence="2 3" key="1">
    <citation type="submission" date="2019-01" db="EMBL/GenBank/DDBJ databases">
        <title>Bacillus sp. M5HDSG1-1, whole genome shotgun sequence.</title>
        <authorList>
            <person name="Tuo L."/>
        </authorList>
    </citation>
    <scope>NUCLEOTIDE SEQUENCE [LARGE SCALE GENOMIC DNA]</scope>
    <source>
        <strain evidence="2 3">M5HDSG1-1</strain>
    </source>
</reference>
<dbReference type="RefSeq" id="WP_127742726.1">
    <property type="nucleotide sequence ID" value="NZ_CAJCKN010000039.1"/>
</dbReference>
<sequence>MSYIFKSERLGFRLLTALDAKNCDLFWGNDEVMAYTGGSISAELLPQVIDFYAQSQQDYGITVYGVEDISSGQLIGAAGFDIESADEDIELVFHFMKDAWGKGFASEAAVACIRYAAEVYQPKSIIASSSVENKKALNILGKIGFAYLGIHYLEDTAQDEALFQLVL</sequence>
<dbReference type="GeneID" id="87620240"/>
<proteinExistence type="predicted"/>
<dbReference type="InterPro" id="IPR016181">
    <property type="entry name" value="Acyl_CoA_acyltransferase"/>
</dbReference>
<comment type="caution">
    <text evidence="2">The sequence shown here is derived from an EMBL/GenBank/DDBJ whole genome shotgun (WGS) entry which is preliminary data.</text>
</comment>
<dbReference type="Gene3D" id="3.40.630.30">
    <property type="match status" value="1"/>
</dbReference>
<protein>
    <submittedName>
        <fullName evidence="2">N-acetyltransferase</fullName>
    </submittedName>
</protein>
<dbReference type="PANTHER" id="PTHR43792">
    <property type="entry name" value="GNAT FAMILY, PUTATIVE (AFU_ORTHOLOGUE AFUA_3G00765)-RELATED-RELATED"/>
    <property type="match status" value="1"/>
</dbReference>
<dbReference type="Proteomes" id="UP000288024">
    <property type="component" value="Unassembled WGS sequence"/>
</dbReference>
<dbReference type="GO" id="GO:0016747">
    <property type="term" value="F:acyltransferase activity, transferring groups other than amino-acyl groups"/>
    <property type="evidence" value="ECO:0007669"/>
    <property type="project" value="InterPro"/>
</dbReference>